<dbReference type="OrthoDB" id="347587at2759"/>
<reference evidence="1" key="2">
    <citation type="submission" date="2013-10" db="EMBL/GenBank/DDBJ databases">
        <authorList>
            <person name="Aslett M."/>
        </authorList>
    </citation>
    <scope>NUCLEOTIDE SEQUENCE [LARGE SCALE GENOMIC DNA]</scope>
    <source>
        <strain evidence="1">Houghton</strain>
    </source>
</reference>
<accession>U6KDH5</accession>
<keyword evidence="2" id="KW-1185">Reference proteome</keyword>
<protein>
    <submittedName>
        <fullName evidence="1">Uncharacterized protein</fullName>
    </submittedName>
</protein>
<dbReference type="VEuPathDB" id="ToxoDB:EMH_0051080"/>
<organism evidence="1 2">
    <name type="scientific">Eimeria mitis</name>
    <dbReference type="NCBI Taxonomy" id="44415"/>
    <lineage>
        <taxon>Eukaryota</taxon>
        <taxon>Sar</taxon>
        <taxon>Alveolata</taxon>
        <taxon>Apicomplexa</taxon>
        <taxon>Conoidasida</taxon>
        <taxon>Coccidia</taxon>
        <taxon>Eucoccidiorida</taxon>
        <taxon>Eimeriorina</taxon>
        <taxon>Eimeriidae</taxon>
        <taxon>Eimeria</taxon>
    </lineage>
</organism>
<dbReference type="RefSeq" id="XP_037878283.1">
    <property type="nucleotide sequence ID" value="XM_038022429.1"/>
</dbReference>
<dbReference type="AlphaFoldDB" id="U6KDH5"/>
<dbReference type="EMBL" id="HG735468">
    <property type="protein sequence ID" value="CDJ35994.1"/>
    <property type="molecule type" value="Genomic_DNA"/>
</dbReference>
<evidence type="ECO:0000313" key="2">
    <source>
        <dbReference type="Proteomes" id="UP000030744"/>
    </source>
</evidence>
<dbReference type="Proteomes" id="UP000030744">
    <property type="component" value="Unassembled WGS sequence"/>
</dbReference>
<dbReference type="GeneID" id="60404078"/>
<name>U6KDH5_9EIME</name>
<evidence type="ECO:0000313" key="1">
    <source>
        <dbReference type="EMBL" id="CDJ35994.1"/>
    </source>
</evidence>
<proteinExistence type="predicted"/>
<gene>
    <name evidence="1" type="ORF">EMH_0051080</name>
</gene>
<reference evidence="1" key="1">
    <citation type="submission" date="2013-10" db="EMBL/GenBank/DDBJ databases">
        <title>Genomic analysis of the causative agents of coccidiosis in chickens.</title>
        <authorList>
            <person name="Reid A.J."/>
            <person name="Blake D."/>
            <person name="Billington K."/>
            <person name="Browne H."/>
            <person name="Dunn M."/>
            <person name="Hung S."/>
            <person name="Kawahara F."/>
            <person name="Miranda-Saavedra D."/>
            <person name="Mourier T."/>
            <person name="Nagra H."/>
            <person name="Otto T.D."/>
            <person name="Rawlings N."/>
            <person name="Sanchez A."/>
            <person name="Sanders M."/>
            <person name="Subramaniam C."/>
            <person name="Tay Y."/>
            <person name="Dear P."/>
            <person name="Doerig C."/>
            <person name="Gruber A."/>
            <person name="Parkinson J."/>
            <person name="Shirley M."/>
            <person name="Wan K.L."/>
            <person name="Berriman M."/>
            <person name="Tomley F."/>
            <person name="Pain A."/>
        </authorList>
    </citation>
    <scope>NUCLEOTIDE SEQUENCE [LARGE SCALE GENOMIC DNA]</scope>
    <source>
        <strain evidence="1">Houghton</strain>
    </source>
</reference>
<sequence>MLNSPDDMIRAVAEGQVLEVIKRGFVYTPDNESSGPEAFLAYLNADPESVARILNHSAHSLDSKINARHNKVLERITAAIKHSVVSRGKTFMIYNCPEDTVTLLRADIILQDEHMKTIKIADVAIVFEDYKENSLGSARIQKEKK</sequence>